<feature type="compositionally biased region" description="Polar residues" evidence="1">
    <location>
        <begin position="40"/>
        <end position="49"/>
    </location>
</feature>
<feature type="region of interest" description="Disordered" evidence="1">
    <location>
        <begin position="1"/>
        <end position="58"/>
    </location>
</feature>
<protein>
    <recommendedName>
        <fullName evidence="4">Pinin/SDK/MemA protein domain-containing protein</fullName>
    </recommendedName>
</protein>
<name>A0ABQ0LAH5_MYCCL</name>
<reference evidence="2" key="1">
    <citation type="submission" date="2014-09" db="EMBL/GenBank/DDBJ databases">
        <title>Genome sequence of the luminous mushroom Mycena chlorophos for searching fungal bioluminescence genes.</title>
        <authorList>
            <person name="Tanaka Y."/>
            <person name="Kasuga D."/>
            <person name="Oba Y."/>
            <person name="Hase S."/>
            <person name="Sato K."/>
            <person name="Oba Y."/>
            <person name="Sakakibara Y."/>
        </authorList>
    </citation>
    <scope>NUCLEOTIDE SEQUENCE</scope>
</reference>
<evidence type="ECO:0000313" key="2">
    <source>
        <dbReference type="EMBL" id="GAT48134.1"/>
    </source>
</evidence>
<keyword evidence="3" id="KW-1185">Reference proteome</keyword>
<organism evidence="2 3">
    <name type="scientific">Mycena chlorophos</name>
    <name type="common">Agaric fungus</name>
    <name type="synonym">Agaricus chlorophos</name>
    <dbReference type="NCBI Taxonomy" id="658473"/>
    <lineage>
        <taxon>Eukaryota</taxon>
        <taxon>Fungi</taxon>
        <taxon>Dikarya</taxon>
        <taxon>Basidiomycota</taxon>
        <taxon>Agaricomycotina</taxon>
        <taxon>Agaricomycetes</taxon>
        <taxon>Agaricomycetidae</taxon>
        <taxon>Agaricales</taxon>
        <taxon>Marasmiineae</taxon>
        <taxon>Mycenaceae</taxon>
        <taxon>Mycena</taxon>
    </lineage>
</organism>
<sequence length="290" mass="33382">MPQPSKRRLLGQKLNKSNEARRNAEDQPDEDDASLKDENASPTPQAPSKRSTARTRTSAASQIAAKDAQIASLTATILTLQEQLSQHRADLYTADTEIKALRDGTLESFSNKTRARRNNVAGFIEKRCSPAVRQFVRAEVRRGSKTKRKLEFHAAWSRFQREKAVQGVERRKKSEERRRVADAKLAAIVLELDLDAIESMNTEKLREQLMYHREILRDEILLAKLWKDDDMRLVLGRRKLVKEARLRELQRRASKRPIPRSEAQEGGNRLELDEDDEMRDDAADWEDIDT</sequence>
<dbReference type="EMBL" id="DF844271">
    <property type="protein sequence ID" value="GAT48134.1"/>
    <property type="molecule type" value="Genomic_DNA"/>
</dbReference>
<feature type="compositionally biased region" description="Basic residues" evidence="1">
    <location>
        <begin position="1"/>
        <end position="10"/>
    </location>
</feature>
<accession>A0ABQ0LAH5</accession>
<feature type="compositionally biased region" description="Basic and acidic residues" evidence="1">
    <location>
        <begin position="16"/>
        <end position="25"/>
    </location>
</feature>
<evidence type="ECO:0000256" key="1">
    <source>
        <dbReference type="SAM" id="MobiDB-lite"/>
    </source>
</evidence>
<feature type="compositionally biased region" description="Acidic residues" evidence="1">
    <location>
        <begin position="272"/>
        <end position="290"/>
    </location>
</feature>
<evidence type="ECO:0008006" key="4">
    <source>
        <dbReference type="Google" id="ProtNLM"/>
    </source>
</evidence>
<dbReference type="Proteomes" id="UP000815677">
    <property type="component" value="Unassembled WGS sequence"/>
</dbReference>
<proteinExistence type="predicted"/>
<feature type="region of interest" description="Disordered" evidence="1">
    <location>
        <begin position="250"/>
        <end position="290"/>
    </location>
</feature>
<evidence type="ECO:0000313" key="3">
    <source>
        <dbReference type="Proteomes" id="UP000815677"/>
    </source>
</evidence>
<gene>
    <name evidence="2" type="ORF">MCHLO_05567</name>
</gene>